<reference evidence="1" key="1">
    <citation type="submission" date="2023-03" db="EMBL/GenBank/DDBJ databases">
        <authorList>
            <person name="Julca I."/>
        </authorList>
    </citation>
    <scope>NUCLEOTIDE SEQUENCE</scope>
</reference>
<protein>
    <submittedName>
        <fullName evidence="1">OLC1v1001360C1</fullName>
    </submittedName>
</protein>
<organism evidence="1 2">
    <name type="scientific">Oldenlandia corymbosa var. corymbosa</name>
    <dbReference type="NCBI Taxonomy" id="529605"/>
    <lineage>
        <taxon>Eukaryota</taxon>
        <taxon>Viridiplantae</taxon>
        <taxon>Streptophyta</taxon>
        <taxon>Embryophyta</taxon>
        <taxon>Tracheophyta</taxon>
        <taxon>Spermatophyta</taxon>
        <taxon>Magnoliopsida</taxon>
        <taxon>eudicotyledons</taxon>
        <taxon>Gunneridae</taxon>
        <taxon>Pentapetalae</taxon>
        <taxon>asterids</taxon>
        <taxon>lamiids</taxon>
        <taxon>Gentianales</taxon>
        <taxon>Rubiaceae</taxon>
        <taxon>Rubioideae</taxon>
        <taxon>Spermacoceae</taxon>
        <taxon>Hedyotis-Oldenlandia complex</taxon>
        <taxon>Oldenlandia</taxon>
    </lineage>
</organism>
<evidence type="ECO:0000313" key="2">
    <source>
        <dbReference type="Proteomes" id="UP001161247"/>
    </source>
</evidence>
<keyword evidence="2" id="KW-1185">Reference proteome</keyword>
<accession>A0AAV1D8I9</accession>
<dbReference type="EMBL" id="OX459121">
    <property type="protein sequence ID" value="CAI9102957.1"/>
    <property type="molecule type" value="Genomic_DNA"/>
</dbReference>
<proteinExistence type="predicted"/>
<evidence type="ECO:0000313" key="1">
    <source>
        <dbReference type="EMBL" id="CAI9102957.1"/>
    </source>
</evidence>
<dbReference type="Proteomes" id="UP001161247">
    <property type="component" value="Chromosome 4"/>
</dbReference>
<dbReference type="AlphaFoldDB" id="A0AAV1D8I9"/>
<name>A0AAV1D8I9_OLDCO</name>
<gene>
    <name evidence="1" type="ORF">OLC1_LOCUS12210</name>
</gene>
<sequence length="103" mass="11590">MEREVWQFENAWDAAQGLLRFIVEKDSDVSFANYSLKHGLQAYFVDEEGSISEILNVTDISSKVWKTENGGNTWAAGSGAKRCPNLLISFTPERTMDSGFEYS</sequence>